<dbReference type="RefSeq" id="WP_139403664.1">
    <property type="nucleotide sequence ID" value="NZ_JACHEW010000011.1"/>
</dbReference>
<dbReference type="OrthoDB" id="9883027at2"/>
<reference evidence="2 3" key="1">
    <citation type="submission" date="2019-06" db="EMBL/GenBank/DDBJ databases">
        <title>Genome sequence of Deinococcus radiopugnans ATCC 19172.</title>
        <authorList>
            <person name="Maclea K.S."/>
            <person name="Maynard C.R."/>
        </authorList>
    </citation>
    <scope>NUCLEOTIDE SEQUENCE [LARGE SCALE GENOMIC DNA]</scope>
    <source>
        <strain evidence="2 3">ATCC 19172</strain>
    </source>
</reference>
<dbReference type="AlphaFoldDB" id="A0A5C4Y5C6"/>
<accession>A0A5C4Y5C6</accession>
<dbReference type="Proteomes" id="UP000629870">
    <property type="component" value="Unassembled WGS sequence"/>
</dbReference>
<gene>
    <name evidence="2" type="ORF">FHR04_12125</name>
    <name evidence="1" type="ORF">HNQ04_002390</name>
</gene>
<dbReference type="EMBL" id="JACHEW010000011">
    <property type="protein sequence ID" value="MBB6017128.1"/>
    <property type="molecule type" value="Genomic_DNA"/>
</dbReference>
<dbReference type="Proteomes" id="UP000313988">
    <property type="component" value="Unassembled WGS sequence"/>
</dbReference>
<evidence type="ECO:0000313" key="1">
    <source>
        <dbReference type="EMBL" id="MBB6017128.1"/>
    </source>
</evidence>
<evidence type="ECO:0000313" key="3">
    <source>
        <dbReference type="Proteomes" id="UP000313988"/>
    </source>
</evidence>
<dbReference type="EMBL" id="VDMO01000012">
    <property type="protein sequence ID" value="TNM70644.1"/>
    <property type="molecule type" value="Genomic_DNA"/>
</dbReference>
<proteinExistence type="predicted"/>
<protein>
    <submittedName>
        <fullName evidence="2">Uncharacterized protein</fullName>
    </submittedName>
</protein>
<keyword evidence="4" id="KW-1185">Reference proteome</keyword>
<organism evidence="2 3">
    <name type="scientific">Deinococcus radiopugnans ATCC 19172</name>
    <dbReference type="NCBI Taxonomy" id="585398"/>
    <lineage>
        <taxon>Bacteria</taxon>
        <taxon>Thermotogati</taxon>
        <taxon>Deinococcota</taxon>
        <taxon>Deinococci</taxon>
        <taxon>Deinococcales</taxon>
        <taxon>Deinococcaceae</taxon>
        <taxon>Deinococcus</taxon>
    </lineage>
</organism>
<evidence type="ECO:0000313" key="4">
    <source>
        <dbReference type="Proteomes" id="UP000629870"/>
    </source>
</evidence>
<comment type="caution">
    <text evidence="2">The sequence shown here is derived from an EMBL/GenBank/DDBJ whole genome shotgun (WGS) entry which is preliminary data.</text>
</comment>
<evidence type="ECO:0000313" key="2">
    <source>
        <dbReference type="EMBL" id="TNM70644.1"/>
    </source>
</evidence>
<reference evidence="1 4" key="2">
    <citation type="submission" date="2020-08" db="EMBL/GenBank/DDBJ databases">
        <title>Genomic Encyclopedia of Type Strains, Phase IV (KMG-IV): sequencing the most valuable type-strain genomes for metagenomic binning, comparative biology and taxonomic classification.</title>
        <authorList>
            <person name="Goeker M."/>
        </authorList>
    </citation>
    <scope>NUCLEOTIDE SEQUENCE [LARGE SCALE GENOMIC DNA]</scope>
    <source>
        <strain evidence="1 4">DSM 12027</strain>
    </source>
</reference>
<name>A0A5C4Y5C6_9DEIO</name>
<sequence>MTTENRAAPLEVLQSLLAEATPAERHYLEGQVLKYARRAQSGADQAGEQPPTSAALKASADRGYQGLYWYRFELNKPDVDPYWTTFLTQQIDRYERQLGQLVSDLAAQGLAYTAPAFDPASLAQSEQLEATRDELRALRQLQTMTMAWQERHPSHSGAAQSLQKLEWQIITLESRLAGLSGEATR</sequence>